<dbReference type="PANTHER" id="PTHR24193:SF121">
    <property type="entry name" value="ADA2A-CONTAINING COMPLEX COMPONENT 3, ISOFORM D"/>
    <property type="match status" value="1"/>
</dbReference>
<feature type="signal peptide" evidence="4">
    <location>
        <begin position="1"/>
        <end position="25"/>
    </location>
</feature>
<dbReference type="GO" id="GO:0045944">
    <property type="term" value="P:positive regulation of transcription by RNA polymerase II"/>
    <property type="evidence" value="ECO:0007669"/>
    <property type="project" value="TreeGrafter"/>
</dbReference>
<keyword evidence="1" id="KW-0677">Repeat</keyword>
<organism evidence="5 6">
    <name type="scientific">Methyloradius palustris</name>
    <dbReference type="NCBI Taxonomy" id="2778876"/>
    <lineage>
        <taxon>Bacteria</taxon>
        <taxon>Pseudomonadati</taxon>
        <taxon>Pseudomonadota</taxon>
        <taxon>Betaproteobacteria</taxon>
        <taxon>Nitrosomonadales</taxon>
        <taxon>Methylophilaceae</taxon>
        <taxon>Methyloradius</taxon>
    </lineage>
</organism>
<dbReference type="KEGG" id="mpau:ZMTM_18280"/>
<evidence type="ECO:0000256" key="1">
    <source>
        <dbReference type="ARBA" id="ARBA00022737"/>
    </source>
</evidence>
<dbReference type="EMBL" id="AP024110">
    <property type="protein sequence ID" value="BCM25569.1"/>
    <property type="molecule type" value="Genomic_DNA"/>
</dbReference>
<dbReference type="PROSITE" id="PS50297">
    <property type="entry name" value="ANK_REP_REGION"/>
    <property type="match status" value="1"/>
</dbReference>
<protein>
    <recommendedName>
        <fullName evidence="7">Ankyrin</fullName>
    </recommendedName>
</protein>
<dbReference type="AlphaFoldDB" id="A0A8D5GF44"/>
<dbReference type="PROSITE" id="PS50088">
    <property type="entry name" value="ANK_REPEAT"/>
    <property type="match status" value="1"/>
</dbReference>
<name>A0A8D5GF44_9PROT</name>
<gene>
    <name evidence="5" type="ORF">ZMTM_18280</name>
</gene>
<reference evidence="5" key="1">
    <citation type="journal article" date="2021" name="Arch. Microbiol.">
        <title>Methyloradius palustris gen. nov., sp. nov., a methanol-oxidizing bacterium isolated from snow.</title>
        <authorList>
            <person name="Miyadera T."/>
            <person name="Kojima H."/>
            <person name="Fukui M."/>
        </authorList>
    </citation>
    <scope>NUCLEOTIDE SEQUENCE</scope>
    <source>
        <strain evidence="5">Zm11</strain>
    </source>
</reference>
<feature type="repeat" description="ANK" evidence="3">
    <location>
        <begin position="104"/>
        <end position="136"/>
    </location>
</feature>
<evidence type="ECO:0000313" key="5">
    <source>
        <dbReference type="EMBL" id="BCM25569.1"/>
    </source>
</evidence>
<dbReference type="Pfam" id="PF12796">
    <property type="entry name" value="Ank_2"/>
    <property type="match status" value="1"/>
</dbReference>
<sequence>MKAIKVLLMTATLGLWMGLSLHAYALDGDSQVEYSEALQSGKVKVVKKYLDKGLDVNEKFFAWSALQICANAQKDAPVPEKPHLAIAKLLLDKGADINYQHPATKMTALQLAALNHDTALVKYLISRGADVNIKMRGGVSIVRAVRDQGDPKMVELLEAAGAKDDGCQEDCL</sequence>
<evidence type="ECO:0000256" key="3">
    <source>
        <dbReference type="PROSITE-ProRule" id="PRU00023"/>
    </source>
</evidence>
<dbReference type="SUPFAM" id="SSF48403">
    <property type="entry name" value="Ankyrin repeat"/>
    <property type="match status" value="1"/>
</dbReference>
<dbReference type="SMART" id="SM00248">
    <property type="entry name" value="ANK"/>
    <property type="match status" value="2"/>
</dbReference>
<accession>A0A8D5GF44</accession>
<evidence type="ECO:0000256" key="2">
    <source>
        <dbReference type="ARBA" id="ARBA00023043"/>
    </source>
</evidence>
<evidence type="ECO:0000256" key="4">
    <source>
        <dbReference type="SAM" id="SignalP"/>
    </source>
</evidence>
<dbReference type="Proteomes" id="UP000826722">
    <property type="component" value="Chromosome"/>
</dbReference>
<feature type="chain" id="PRO_5034634794" description="Ankyrin" evidence="4">
    <location>
        <begin position="26"/>
        <end position="172"/>
    </location>
</feature>
<keyword evidence="6" id="KW-1185">Reference proteome</keyword>
<dbReference type="InterPro" id="IPR036770">
    <property type="entry name" value="Ankyrin_rpt-contain_sf"/>
</dbReference>
<dbReference type="PANTHER" id="PTHR24193">
    <property type="entry name" value="ANKYRIN REPEAT PROTEIN"/>
    <property type="match status" value="1"/>
</dbReference>
<dbReference type="InterPro" id="IPR050663">
    <property type="entry name" value="Ankyrin-SOCS_Box"/>
</dbReference>
<proteinExistence type="predicted"/>
<keyword evidence="2 3" id="KW-0040">ANK repeat</keyword>
<keyword evidence="4" id="KW-0732">Signal</keyword>
<dbReference type="Gene3D" id="1.25.40.20">
    <property type="entry name" value="Ankyrin repeat-containing domain"/>
    <property type="match status" value="1"/>
</dbReference>
<evidence type="ECO:0000313" key="6">
    <source>
        <dbReference type="Proteomes" id="UP000826722"/>
    </source>
</evidence>
<dbReference type="InterPro" id="IPR002110">
    <property type="entry name" value="Ankyrin_rpt"/>
</dbReference>
<dbReference type="RefSeq" id="WP_221763642.1">
    <property type="nucleotide sequence ID" value="NZ_AP024110.1"/>
</dbReference>
<dbReference type="GO" id="GO:0000976">
    <property type="term" value="F:transcription cis-regulatory region binding"/>
    <property type="evidence" value="ECO:0007669"/>
    <property type="project" value="TreeGrafter"/>
</dbReference>
<evidence type="ECO:0008006" key="7">
    <source>
        <dbReference type="Google" id="ProtNLM"/>
    </source>
</evidence>